<dbReference type="InterPro" id="IPR000073">
    <property type="entry name" value="AB_hydrolase_1"/>
</dbReference>
<name>A0A345IKT9_9DEIO</name>
<dbReference type="SUPFAM" id="SSF53474">
    <property type="entry name" value="alpha/beta-Hydrolases"/>
    <property type="match status" value="1"/>
</dbReference>
<reference evidence="3 4" key="1">
    <citation type="submission" date="2018-07" db="EMBL/GenBank/DDBJ databases">
        <title>Complete Genome and Methylome Analysis of Deinococcus wulumuqiensis NEB 479.</title>
        <authorList>
            <person name="Fomenkov A."/>
            <person name="Luyten Y."/>
            <person name="Vincze T."/>
            <person name="Anton B.P."/>
            <person name="Clark T."/>
            <person name="Roberts R.J."/>
            <person name="Morgan R.D."/>
        </authorList>
    </citation>
    <scope>NUCLEOTIDE SEQUENCE [LARGE SCALE GENOMIC DNA]</scope>
    <source>
        <strain evidence="3 4">NEB 479</strain>
        <plasmid evidence="4">Plasmid pdrda</plasmid>
    </source>
</reference>
<accession>A0A345IKT9</accession>
<organism evidence="3 4">
    <name type="scientific">Deinococcus wulumuqiensis</name>
    <dbReference type="NCBI Taxonomy" id="980427"/>
    <lineage>
        <taxon>Bacteria</taxon>
        <taxon>Thermotogati</taxon>
        <taxon>Deinococcota</taxon>
        <taxon>Deinococci</taxon>
        <taxon>Deinococcales</taxon>
        <taxon>Deinococcaceae</taxon>
        <taxon>Deinococcus</taxon>
    </lineage>
</organism>
<feature type="chain" id="PRO_5016749167" evidence="1">
    <location>
        <begin position="32"/>
        <end position="335"/>
    </location>
</feature>
<geneLocation type="plasmid" evidence="4">
    <name>pdrda</name>
</geneLocation>
<dbReference type="GO" id="GO:0016787">
    <property type="term" value="F:hydrolase activity"/>
    <property type="evidence" value="ECO:0007669"/>
    <property type="project" value="UniProtKB-KW"/>
</dbReference>
<dbReference type="PROSITE" id="PS51257">
    <property type="entry name" value="PROKAR_LIPOPROTEIN"/>
    <property type="match status" value="1"/>
</dbReference>
<keyword evidence="3" id="KW-0378">Hydrolase</keyword>
<keyword evidence="3" id="KW-0614">Plasmid</keyword>
<dbReference type="STRING" id="1288484.GCA_000348665_00853"/>
<keyword evidence="1" id="KW-0732">Signal</keyword>
<dbReference type="Pfam" id="PF12697">
    <property type="entry name" value="Abhydrolase_6"/>
    <property type="match status" value="1"/>
</dbReference>
<dbReference type="PANTHER" id="PTHR46438">
    <property type="entry name" value="ALPHA/BETA-HYDROLASES SUPERFAMILY PROTEIN"/>
    <property type="match status" value="1"/>
</dbReference>
<dbReference type="Gene3D" id="3.40.50.1820">
    <property type="entry name" value="alpha/beta hydrolase"/>
    <property type="match status" value="1"/>
</dbReference>
<feature type="signal peptide" evidence="1">
    <location>
        <begin position="1"/>
        <end position="31"/>
    </location>
</feature>
<dbReference type="KEGG" id="dwu:DVJ83_14105"/>
<gene>
    <name evidence="3" type="ORF">DVJ83_14105</name>
</gene>
<dbReference type="Proteomes" id="UP000253744">
    <property type="component" value="Plasmid pDrdA"/>
</dbReference>
<dbReference type="AlphaFoldDB" id="A0A345IKT9"/>
<dbReference type="EMBL" id="CP031159">
    <property type="protein sequence ID" value="AXH00312.1"/>
    <property type="molecule type" value="Genomic_DNA"/>
</dbReference>
<dbReference type="PANTHER" id="PTHR46438:SF2">
    <property type="entry name" value="ALPHA_BETA-HYDROLASES SUPERFAMILY PROTEIN"/>
    <property type="match status" value="1"/>
</dbReference>
<feature type="domain" description="AB hydrolase-1" evidence="2">
    <location>
        <begin position="84"/>
        <end position="295"/>
    </location>
</feature>
<dbReference type="RefSeq" id="WP_114673004.1">
    <property type="nucleotide sequence ID" value="NZ_CP031159.1"/>
</dbReference>
<evidence type="ECO:0000259" key="2">
    <source>
        <dbReference type="Pfam" id="PF12697"/>
    </source>
</evidence>
<dbReference type="InterPro" id="IPR029058">
    <property type="entry name" value="AB_hydrolase_fold"/>
</dbReference>
<evidence type="ECO:0000313" key="4">
    <source>
        <dbReference type="Proteomes" id="UP000253744"/>
    </source>
</evidence>
<sequence length="335" mass="36722">MQRRMQPSRTQRTGRVLLRGLALAGLVTALAACAPALQSSAQPGSSAVSALRPAVSGEQRFLTLPGFGRVGYYADPRGSGRPLILTHAVNAAASAYEVRPLWNAYAGQRPVYALEWPGFGQSDRPDVTYTPELMTQALLALVAELNTEVDVVALSLGSEFAARAALQEPRIRSLALISPSGLGQPRGGSQQATADDGGLSRYQRLRRVDDLLYGTLRTRPSVHYFLSRSFRKPVPGEVIDYSVDTSRQPGAKYAPLYFVSGRLFDRDGYQNLYRPLKTPTLVLYDQDGFVSFDRLPLFTQQPGMQAVRIAGTDGLPHWEKLPEVKAALDTFWQKP</sequence>
<protein>
    <submittedName>
        <fullName evidence="3">Alpha/beta fold hydrolase</fullName>
    </submittedName>
</protein>
<proteinExistence type="predicted"/>
<evidence type="ECO:0000313" key="3">
    <source>
        <dbReference type="EMBL" id="AXH00312.1"/>
    </source>
</evidence>
<evidence type="ECO:0000256" key="1">
    <source>
        <dbReference type="SAM" id="SignalP"/>
    </source>
</evidence>